<protein>
    <submittedName>
        <fullName evidence="1">TonB-dependent receptor</fullName>
    </submittedName>
</protein>
<accession>A0ABV2BUP9</accession>
<dbReference type="PANTHER" id="PTHR32552:SF84">
    <property type="entry name" value="TONB-DEPENDENT RECEPTOR-RELATED"/>
    <property type="match status" value="1"/>
</dbReference>
<gene>
    <name evidence="1" type="ORF">ABVT43_10935</name>
</gene>
<dbReference type="NCBIfam" id="TIGR01783">
    <property type="entry name" value="TonB-siderophor"/>
    <property type="match status" value="1"/>
</dbReference>
<keyword evidence="1" id="KW-0675">Receptor</keyword>
<dbReference type="EMBL" id="JBEVCJ010000012">
    <property type="protein sequence ID" value="MET1255640.1"/>
    <property type="molecule type" value="Genomic_DNA"/>
</dbReference>
<dbReference type="InterPro" id="IPR012910">
    <property type="entry name" value="Plug_dom"/>
</dbReference>
<dbReference type="PROSITE" id="PS52016">
    <property type="entry name" value="TONB_DEPENDENT_REC_3"/>
    <property type="match status" value="1"/>
</dbReference>
<dbReference type="Proteomes" id="UP001548189">
    <property type="component" value="Unassembled WGS sequence"/>
</dbReference>
<dbReference type="CDD" id="cd01347">
    <property type="entry name" value="ligand_gated_channel"/>
    <property type="match status" value="1"/>
</dbReference>
<comment type="caution">
    <text evidence="1">The sequence shown here is derived from an EMBL/GenBank/DDBJ whole genome shotgun (WGS) entry which is preliminary data.</text>
</comment>
<dbReference type="Gene3D" id="2.170.130.10">
    <property type="entry name" value="TonB-dependent receptor, plug domain"/>
    <property type="match status" value="1"/>
</dbReference>
<dbReference type="Pfam" id="PF00593">
    <property type="entry name" value="TonB_dep_Rec_b-barrel"/>
    <property type="match status" value="1"/>
</dbReference>
<evidence type="ECO:0000313" key="2">
    <source>
        <dbReference type="Proteomes" id="UP001548189"/>
    </source>
</evidence>
<dbReference type="SUPFAM" id="SSF56935">
    <property type="entry name" value="Porins"/>
    <property type="match status" value="1"/>
</dbReference>
<dbReference type="InterPro" id="IPR037066">
    <property type="entry name" value="Plug_dom_sf"/>
</dbReference>
<name>A0ABV2BUP9_9GAMM</name>
<reference evidence="1 2" key="1">
    <citation type="submission" date="2024-06" db="EMBL/GenBank/DDBJ databases">
        <authorList>
            <person name="Li F."/>
        </authorList>
    </citation>
    <scope>NUCLEOTIDE SEQUENCE [LARGE SCALE GENOMIC DNA]</scope>
    <source>
        <strain evidence="1 2">GXAS 311</strain>
    </source>
</reference>
<dbReference type="Gene3D" id="2.40.170.20">
    <property type="entry name" value="TonB-dependent receptor, beta-barrel domain"/>
    <property type="match status" value="1"/>
</dbReference>
<evidence type="ECO:0000313" key="1">
    <source>
        <dbReference type="EMBL" id="MET1255640.1"/>
    </source>
</evidence>
<dbReference type="PANTHER" id="PTHR32552">
    <property type="entry name" value="FERRICHROME IRON RECEPTOR-RELATED"/>
    <property type="match status" value="1"/>
</dbReference>
<sequence length="782" mass="88453">MKFLNQSMLVISVCSVIYNSPVIAQESALNGMTNSIDNNRIDDNQEIKGKKVLQQSGGADDSDDNNINNDEPRLIIVGNAIGELGLKDPSSTASRLGLSAMETPATIEMIDKAVMRARGYEKLSDAVESLPGVVTGEHPTAPSTFSMRGFSRGQITVLRDGLWIGPSTMVMRPQNIFNLERIEILRGPSSVINGVGAVAGTVNAITKTASAYQQENIDLMASYGRYNSYHVGVGIQQDLGENAWFNINISDYGSDGYVERTDQTSTNLTASALWKVSDDFSVKFSADYLEDDVGGYFGTPLVPTNLAREPLNHVVSTQQNETIDKAMRFKNYNVLDGVAESDQNFWRLDLQWHLNNDVTINNHLYQFNADRYWKNAEGYVYCTEVVGVCTDVGKIQRYYGYFLLDHEQDLLGNRTTLNWNQQFNQIENRLVAGIEVIDLSFDRLRGYRRQVPVVGSDSVDPYNPQPGLYGPEEVRGNSPTEIEMQAFFIEDVVKFNEQFSLVMAARYDEMDLDRKNYNAQGELENNGFTRQYTWESWRLGMVYQMNDELSFYGQYSDAKDPINSNIFLVNANQNFDLTKARQWEVGVKSIWFDGKAETTLAYYDIERDDIFERFSLDSVTNIGGRTSNGFELSLTMHANERWRLGANAAYTQAEFKASSNFVELAGNTPPNVAEWTANTWLSFHNIGDLPIEIGTSLHYVGDRYGDNPNTVKLKSYWLADLFAAWQFDKYRVSARIDNLLDEEFIQWSDVFYLHQTDPGFIYANQLMLGAPRTYRLMFEVSI</sequence>
<keyword evidence="2" id="KW-1185">Reference proteome</keyword>
<dbReference type="InterPro" id="IPR036942">
    <property type="entry name" value="Beta-barrel_TonB_sf"/>
</dbReference>
<dbReference type="Pfam" id="PF07715">
    <property type="entry name" value="Plug"/>
    <property type="match status" value="1"/>
</dbReference>
<dbReference type="InterPro" id="IPR039426">
    <property type="entry name" value="TonB-dep_rcpt-like"/>
</dbReference>
<dbReference type="InterPro" id="IPR010105">
    <property type="entry name" value="TonB_sidphr_rcpt"/>
</dbReference>
<proteinExistence type="predicted"/>
<dbReference type="InterPro" id="IPR000531">
    <property type="entry name" value="Beta-barrel_TonB"/>
</dbReference>
<organism evidence="1 2">
    <name type="scientific">Aliikangiella maris</name>
    <dbReference type="NCBI Taxonomy" id="3162458"/>
    <lineage>
        <taxon>Bacteria</taxon>
        <taxon>Pseudomonadati</taxon>
        <taxon>Pseudomonadota</taxon>
        <taxon>Gammaproteobacteria</taxon>
        <taxon>Oceanospirillales</taxon>
        <taxon>Pleioneaceae</taxon>
        <taxon>Aliikangiella</taxon>
    </lineage>
</organism>